<dbReference type="PANTHER" id="PTHR47964">
    <property type="entry name" value="ATP-DEPENDENT DNA HELICASE HOMOLOG RECG, CHLOROPLASTIC"/>
    <property type="match status" value="1"/>
</dbReference>
<dbReference type="AlphaFoldDB" id="A0A518BN88"/>
<evidence type="ECO:0000256" key="1">
    <source>
        <dbReference type="ARBA" id="ARBA00022741"/>
    </source>
</evidence>
<evidence type="ECO:0000313" key="11">
    <source>
        <dbReference type="EMBL" id="QDU68449.1"/>
    </source>
</evidence>
<sequence length="687" mass="74532">MTRSPKDASGARRAGAAGGESPAAAQPGPRDRVDRLHGVGPARAAALGRAGVRCIADLACLNPRQLEEVGPLVELARLGDYLGARVFVRGEVLSARFVRSGRGRSMLRVRLSDESGAADAVFFNQPWMRDALPVGEVVDLYGSAVDIKGPALASPRRAAPGEDGLVPGALLPIYPNVEGIGLGVLRDLVQRAHQIARDSFVEALSDAARADLELPSLPEALDALHAPRSRASFERARRRLALEPVLALQARLQERLAGRIKGRALQVELDDDEHRALIARLPFEPTGGQRRIMDELRRDLARRAPMRRLLQGDVGSGKTSLGIYACSAVAARAAQAAFMAPTELLAEQHFAGQWPLLAREGLRAELLTGSQPAAQRRATLARLASGEIDVLFGTHALFSRDVRFASLALAVVDEQHRFGVSQRRELFEKGRDVHVLLMTATPIPRTLALTLYGDLEVSSLRERPPGRLPLRTHRVKMADVPRLLRFLDRRLAQGERVFWVAPRIEAGAGGRGAIDAHAWLSCSPLARHGIELVHGRLPSLERTARLDRFRRGDVGLLVGTTVLEVGVDVPQATAMVIEGAERFGLAQLHQLRGRVGRGTRGGTCFLFGADSAAERLELLERTEDGFALAEEDLAQRGMGDLAGLRQAGDNAEGLRSPDLDLELILRARDLMAQDAELRAHYMVRPVG</sequence>
<dbReference type="Proteomes" id="UP000316921">
    <property type="component" value="Chromosome"/>
</dbReference>
<evidence type="ECO:0000256" key="5">
    <source>
        <dbReference type="ARBA" id="ARBA00022840"/>
    </source>
</evidence>
<dbReference type="PROSITE" id="PS51192">
    <property type="entry name" value="HELICASE_ATP_BIND_1"/>
    <property type="match status" value="1"/>
</dbReference>
<keyword evidence="12" id="KW-1185">Reference proteome</keyword>
<feature type="domain" description="Helicase ATP-binding" evidence="9">
    <location>
        <begin position="299"/>
        <end position="460"/>
    </location>
</feature>
<evidence type="ECO:0000256" key="3">
    <source>
        <dbReference type="ARBA" id="ARBA00022801"/>
    </source>
</evidence>
<dbReference type="RefSeq" id="WP_145067460.1">
    <property type="nucleotide sequence ID" value="NZ_CP036287.1"/>
</dbReference>
<keyword evidence="5" id="KW-0067">ATP-binding</keyword>
<feature type="compositionally biased region" description="Basic and acidic residues" evidence="8">
    <location>
        <begin position="1"/>
        <end position="10"/>
    </location>
</feature>
<dbReference type="SUPFAM" id="SSF50249">
    <property type="entry name" value="Nucleic acid-binding proteins"/>
    <property type="match status" value="1"/>
</dbReference>
<dbReference type="GO" id="GO:0006281">
    <property type="term" value="P:DNA repair"/>
    <property type="evidence" value="ECO:0007669"/>
    <property type="project" value="UniProtKB-KW"/>
</dbReference>
<dbReference type="PANTHER" id="PTHR47964:SF1">
    <property type="entry name" value="ATP-DEPENDENT DNA HELICASE HOMOLOG RECG, CHLOROPLASTIC"/>
    <property type="match status" value="1"/>
</dbReference>
<dbReference type="InterPro" id="IPR027417">
    <property type="entry name" value="P-loop_NTPase"/>
</dbReference>
<organism evidence="11 12">
    <name type="scientific">Engelhardtia mirabilis</name>
    <dbReference type="NCBI Taxonomy" id="2528011"/>
    <lineage>
        <taxon>Bacteria</taxon>
        <taxon>Pseudomonadati</taxon>
        <taxon>Planctomycetota</taxon>
        <taxon>Planctomycetia</taxon>
        <taxon>Planctomycetia incertae sedis</taxon>
        <taxon>Engelhardtia</taxon>
    </lineage>
</organism>
<dbReference type="Pfam" id="PF17191">
    <property type="entry name" value="RecG_wedge"/>
    <property type="match status" value="1"/>
</dbReference>
<dbReference type="InterPro" id="IPR011545">
    <property type="entry name" value="DEAD/DEAH_box_helicase_dom"/>
</dbReference>
<evidence type="ECO:0000256" key="2">
    <source>
        <dbReference type="ARBA" id="ARBA00022763"/>
    </source>
</evidence>
<dbReference type="Gene3D" id="3.40.50.300">
    <property type="entry name" value="P-loop containing nucleotide triphosphate hydrolases"/>
    <property type="match status" value="2"/>
</dbReference>
<keyword evidence="6" id="KW-0238">DNA-binding</keyword>
<dbReference type="EC" id="3.6.4.12" evidence="11"/>
<dbReference type="KEGG" id="pbap:Pla133_35460"/>
<dbReference type="InterPro" id="IPR014001">
    <property type="entry name" value="Helicase_ATP-bd"/>
</dbReference>
<dbReference type="SMART" id="SM00490">
    <property type="entry name" value="HELICc"/>
    <property type="match status" value="1"/>
</dbReference>
<evidence type="ECO:0000259" key="10">
    <source>
        <dbReference type="PROSITE" id="PS51194"/>
    </source>
</evidence>
<gene>
    <name evidence="11" type="primary">recG</name>
    <name evidence="11" type="ORF">Pla133_35460</name>
</gene>
<name>A0A518BN88_9BACT</name>
<keyword evidence="3 11" id="KW-0378">Hydrolase</keyword>
<keyword evidence="4 11" id="KW-0347">Helicase</keyword>
<dbReference type="Pfam" id="PF00271">
    <property type="entry name" value="Helicase_C"/>
    <property type="match status" value="1"/>
</dbReference>
<dbReference type="GO" id="GO:0003678">
    <property type="term" value="F:DNA helicase activity"/>
    <property type="evidence" value="ECO:0007669"/>
    <property type="project" value="UniProtKB-EC"/>
</dbReference>
<evidence type="ECO:0000259" key="9">
    <source>
        <dbReference type="PROSITE" id="PS51192"/>
    </source>
</evidence>
<feature type="compositionally biased region" description="Low complexity" evidence="8">
    <location>
        <begin position="11"/>
        <end position="28"/>
    </location>
</feature>
<dbReference type="GO" id="GO:0016787">
    <property type="term" value="F:hydrolase activity"/>
    <property type="evidence" value="ECO:0007669"/>
    <property type="project" value="UniProtKB-KW"/>
</dbReference>
<feature type="region of interest" description="Disordered" evidence="8">
    <location>
        <begin position="1"/>
        <end position="36"/>
    </location>
</feature>
<evidence type="ECO:0000256" key="6">
    <source>
        <dbReference type="ARBA" id="ARBA00023125"/>
    </source>
</evidence>
<dbReference type="InterPro" id="IPR047112">
    <property type="entry name" value="RecG/Mfd"/>
</dbReference>
<keyword evidence="7" id="KW-0234">DNA repair</keyword>
<dbReference type="Pfam" id="PF00270">
    <property type="entry name" value="DEAD"/>
    <property type="match status" value="1"/>
</dbReference>
<dbReference type="GO" id="GO:0005524">
    <property type="term" value="F:ATP binding"/>
    <property type="evidence" value="ECO:0007669"/>
    <property type="project" value="UniProtKB-KW"/>
</dbReference>
<reference evidence="11 12" key="1">
    <citation type="submission" date="2019-02" db="EMBL/GenBank/DDBJ databases">
        <title>Deep-cultivation of Planctomycetes and their phenomic and genomic characterization uncovers novel biology.</title>
        <authorList>
            <person name="Wiegand S."/>
            <person name="Jogler M."/>
            <person name="Boedeker C."/>
            <person name="Pinto D."/>
            <person name="Vollmers J."/>
            <person name="Rivas-Marin E."/>
            <person name="Kohn T."/>
            <person name="Peeters S.H."/>
            <person name="Heuer A."/>
            <person name="Rast P."/>
            <person name="Oberbeckmann S."/>
            <person name="Bunk B."/>
            <person name="Jeske O."/>
            <person name="Meyerdierks A."/>
            <person name="Storesund J.E."/>
            <person name="Kallscheuer N."/>
            <person name="Luecker S."/>
            <person name="Lage O.M."/>
            <person name="Pohl T."/>
            <person name="Merkel B.J."/>
            <person name="Hornburger P."/>
            <person name="Mueller R.-W."/>
            <person name="Bruemmer F."/>
            <person name="Labrenz M."/>
            <person name="Spormann A.M."/>
            <person name="Op den Camp H."/>
            <person name="Overmann J."/>
            <person name="Amann R."/>
            <person name="Jetten M.S.M."/>
            <person name="Mascher T."/>
            <person name="Medema M.H."/>
            <person name="Devos D.P."/>
            <person name="Kaster A.-K."/>
            <person name="Ovreas L."/>
            <person name="Rohde M."/>
            <person name="Galperin M.Y."/>
            <person name="Jogler C."/>
        </authorList>
    </citation>
    <scope>NUCLEOTIDE SEQUENCE [LARGE SCALE GENOMIC DNA]</scope>
    <source>
        <strain evidence="11 12">Pla133</strain>
    </source>
</reference>
<evidence type="ECO:0000256" key="8">
    <source>
        <dbReference type="SAM" id="MobiDB-lite"/>
    </source>
</evidence>
<protein>
    <submittedName>
        <fullName evidence="11">ATP-dependent DNA helicase RecG</fullName>
        <ecNumber evidence="11">3.6.4.12</ecNumber>
    </submittedName>
</protein>
<dbReference type="PROSITE" id="PS51194">
    <property type="entry name" value="HELICASE_CTER"/>
    <property type="match status" value="1"/>
</dbReference>
<dbReference type="InterPro" id="IPR012340">
    <property type="entry name" value="NA-bd_OB-fold"/>
</dbReference>
<dbReference type="InterPro" id="IPR033454">
    <property type="entry name" value="RecG_wedge"/>
</dbReference>
<dbReference type="SUPFAM" id="SSF52540">
    <property type="entry name" value="P-loop containing nucleoside triphosphate hydrolases"/>
    <property type="match status" value="2"/>
</dbReference>
<evidence type="ECO:0000256" key="4">
    <source>
        <dbReference type="ARBA" id="ARBA00022806"/>
    </source>
</evidence>
<dbReference type="GO" id="GO:0003677">
    <property type="term" value="F:DNA binding"/>
    <property type="evidence" value="ECO:0007669"/>
    <property type="project" value="UniProtKB-KW"/>
</dbReference>
<dbReference type="Gene3D" id="2.40.50.140">
    <property type="entry name" value="Nucleic acid-binding proteins"/>
    <property type="match status" value="1"/>
</dbReference>
<proteinExistence type="predicted"/>
<keyword evidence="2" id="KW-0227">DNA damage</keyword>
<feature type="domain" description="Helicase C-terminal" evidence="10">
    <location>
        <begin position="452"/>
        <end position="634"/>
    </location>
</feature>
<evidence type="ECO:0000313" key="12">
    <source>
        <dbReference type="Proteomes" id="UP000316921"/>
    </source>
</evidence>
<accession>A0A518BN88</accession>
<evidence type="ECO:0000256" key="7">
    <source>
        <dbReference type="ARBA" id="ARBA00023204"/>
    </source>
</evidence>
<dbReference type="SMART" id="SM00487">
    <property type="entry name" value="DEXDc"/>
    <property type="match status" value="1"/>
</dbReference>
<dbReference type="CDD" id="cd04488">
    <property type="entry name" value="RecG_wedge_OBF"/>
    <property type="match status" value="1"/>
</dbReference>
<keyword evidence="1" id="KW-0547">Nucleotide-binding</keyword>
<dbReference type="EMBL" id="CP036287">
    <property type="protein sequence ID" value="QDU68449.1"/>
    <property type="molecule type" value="Genomic_DNA"/>
</dbReference>
<dbReference type="InterPro" id="IPR001650">
    <property type="entry name" value="Helicase_C-like"/>
</dbReference>